<reference evidence="1" key="1">
    <citation type="submission" date="2023-04" db="EMBL/GenBank/DDBJ databases">
        <title>A chromosome-level genome assembly of the parasitoid wasp Eretmocerus hayati.</title>
        <authorList>
            <person name="Zhong Y."/>
            <person name="Liu S."/>
            <person name="Liu Y."/>
        </authorList>
    </citation>
    <scope>NUCLEOTIDE SEQUENCE</scope>
    <source>
        <strain evidence="1">ZJU_SS_LIU_2023</strain>
    </source>
</reference>
<evidence type="ECO:0000313" key="2">
    <source>
        <dbReference type="Proteomes" id="UP001239111"/>
    </source>
</evidence>
<protein>
    <submittedName>
        <fullName evidence="1">Uncharacterized protein</fullName>
    </submittedName>
</protein>
<organism evidence="1 2">
    <name type="scientific">Eretmocerus hayati</name>
    <dbReference type="NCBI Taxonomy" id="131215"/>
    <lineage>
        <taxon>Eukaryota</taxon>
        <taxon>Metazoa</taxon>
        <taxon>Ecdysozoa</taxon>
        <taxon>Arthropoda</taxon>
        <taxon>Hexapoda</taxon>
        <taxon>Insecta</taxon>
        <taxon>Pterygota</taxon>
        <taxon>Neoptera</taxon>
        <taxon>Endopterygota</taxon>
        <taxon>Hymenoptera</taxon>
        <taxon>Apocrita</taxon>
        <taxon>Proctotrupomorpha</taxon>
        <taxon>Chalcidoidea</taxon>
        <taxon>Aphelinidae</taxon>
        <taxon>Aphelininae</taxon>
        <taxon>Eretmocerus</taxon>
    </lineage>
</organism>
<name>A0ACC2P0A6_9HYME</name>
<sequence length="227" mass="25968">MPVEFRLEVFYHKANSGKIDRLHTLLVILDSESTTPNNEVPLDPEVIGIENLEGDSGQPSATTGQGNPMTEMQTRHSRIIGKIFVECREKLFMRKDNYLYFVDTSGEPCDTGARELQERNELPRLLNLSIGEIKIVRHNNKLHLVLPVRGEERQSIKIIDDNLTIVFRDLERLVGQEQLKTISVAKPNFIENIPWAKIMIKLRNLLRGLEIKMIICVGLVKYPKIGE</sequence>
<dbReference type="Proteomes" id="UP001239111">
    <property type="component" value="Chromosome 2"/>
</dbReference>
<comment type="caution">
    <text evidence="1">The sequence shown here is derived from an EMBL/GenBank/DDBJ whole genome shotgun (WGS) entry which is preliminary data.</text>
</comment>
<proteinExistence type="predicted"/>
<keyword evidence="2" id="KW-1185">Reference proteome</keyword>
<accession>A0ACC2P0A6</accession>
<gene>
    <name evidence="1" type="ORF">QAD02_012652</name>
</gene>
<evidence type="ECO:0000313" key="1">
    <source>
        <dbReference type="EMBL" id="KAJ8676865.1"/>
    </source>
</evidence>
<dbReference type="EMBL" id="CM056742">
    <property type="protein sequence ID" value="KAJ8676865.1"/>
    <property type="molecule type" value="Genomic_DNA"/>
</dbReference>